<dbReference type="AlphaFoldDB" id="A0A845SGZ9"/>
<evidence type="ECO:0000313" key="2">
    <source>
        <dbReference type="EMBL" id="NDL64383.1"/>
    </source>
</evidence>
<proteinExistence type="predicted"/>
<feature type="chain" id="PRO_5032272186" evidence="1">
    <location>
        <begin position="24"/>
        <end position="80"/>
    </location>
</feature>
<name>A0A845SGZ9_9GAMM</name>
<reference evidence="2 3" key="2">
    <citation type="submission" date="2020-02" db="EMBL/GenBank/DDBJ databases">
        <title>The new genus of Enterobacteriales.</title>
        <authorList>
            <person name="Kim I.S."/>
        </authorList>
    </citation>
    <scope>NUCLEOTIDE SEQUENCE [LARGE SCALE GENOMIC DNA]</scope>
    <source>
        <strain evidence="2 3">SAP-6</strain>
    </source>
</reference>
<keyword evidence="3" id="KW-1185">Reference proteome</keyword>
<accession>A0A845SGZ9</accession>
<evidence type="ECO:0000313" key="3">
    <source>
        <dbReference type="Proteomes" id="UP000461443"/>
    </source>
</evidence>
<keyword evidence="1" id="KW-0732">Signal</keyword>
<dbReference type="EMBL" id="WUBS01000012">
    <property type="protein sequence ID" value="NDL64383.1"/>
    <property type="molecule type" value="Genomic_DNA"/>
</dbReference>
<dbReference type="Proteomes" id="UP000461443">
    <property type="component" value="Unassembled WGS sequence"/>
</dbReference>
<dbReference type="PROSITE" id="PS51257">
    <property type="entry name" value="PROKAR_LIPOPROTEIN"/>
    <property type="match status" value="1"/>
</dbReference>
<protein>
    <submittedName>
        <fullName evidence="2">Uncharacterized protein</fullName>
    </submittedName>
</protein>
<organism evidence="2 3">
    <name type="scientific">Acerihabitans arboris</name>
    <dbReference type="NCBI Taxonomy" id="2691583"/>
    <lineage>
        <taxon>Bacteria</taxon>
        <taxon>Pseudomonadati</taxon>
        <taxon>Pseudomonadota</taxon>
        <taxon>Gammaproteobacteria</taxon>
        <taxon>Enterobacterales</taxon>
        <taxon>Pectobacteriaceae</taxon>
        <taxon>Acerihabitans</taxon>
    </lineage>
</organism>
<sequence>MKYFVVNLLLFMACLSVSCLLWAVSPVPAPTPDPATGDFTARQQAEIEYIVESYLVAHPDLLAKLSQPQLGQAVCPAARQ</sequence>
<gene>
    <name evidence="2" type="ORF">GRH90_16750</name>
</gene>
<evidence type="ECO:0000256" key="1">
    <source>
        <dbReference type="SAM" id="SignalP"/>
    </source>
</evidence>
<reference evidence="2 3" key="1">
    <citation type="submission" date="2019-12" db="EMBL/GenBank/DDBJ databases">
        <authorList>
            <person name="Lee S.D."/>
        </authorList>
    </citation>
    <scope>NUCLEOTIDE SEQUENCE [LARGE SCALE GENOMIC DNA]</scope>
    <source>
        <strain evidence="2 3">SAP-6</strain>
    </source>
</reference>
<dbReference type="RefSeq" id="WP_162367104.1">
    <property type="nucleotide sequence ID" value="NZ_WUBS01000012.1"/>
</dbReference>
<comment type="caution">
    <text evidence="2">The sequence shown here is derived from an EMBL/GenBank/DDBJ whole genome shotgun (WGS) entry which is preliminary data.</text>
</comment>
<feature type="signal peptide" evidence="1">
    <location>
        <begin position="1"/>
        <end position="23"/>
    </location>
</feature>